<gene>
    <name evidence="2" type="ORF">QO010_001242</name>
</gene>
<dbReference type="Proteomes" id="UP001228905">
    <property type="component" value="Unassembled WGS sequence"/>
</dbReference>
<protein>
    <submittedName>
        <fullName evidence="2">Phosphinothricin acetyltransferase</fullName>
        <ecNumber evidence="2">2.3.1.183</ecNumber>
    </submittedName>
</protein>
<accession>A0ABU0IQ19</accession>
<feature type="domain" description="N-acetyltransferase" evidence="1">
    <location>
        <begin position="2"/>
        <end position="165"/>
    </location>
</feature>
<evidence type="ECO:0000313" key="3">
    <source>
        <dbReference type="Proteomes" id="UP001228905"/>
    </source>
</evidence>
<dbReference type="PANTHER" id="PTHR43072:SF8">
    <property type="entry name" value="ACYLTRANSFERASE FABY-RELATED"/>
    <property type="match status" value="1"/>
</dbReference>
<evidence type="ECO:0000313" key="2">
    <source>
        <dbReference type="EMBL" id="MDQ0463471.1"/>
    </source>
</evidence>
<keyword evidence="3" id="KW-1185">Reference proteome</keyword>
<dbReference type="Pfam" id="PF00583">
    <property type="entry name" value="Acetyltransf_1"/>
    <property type="match status" value="1"/>
</dbReference>
<dbReference type="GO" id="GO:0102971">
    <property type="term" value="F:phosphinothricin N-acetyltransferase activity"/>
    <property type="evidence" value="ECO:0007669"/>
    <property type="project" value="UniProtKB-EC"/>
</dbReference>
<dbReference type="EC" id="2.3.1.183" evidence="2"/>
<dbReference type="InterPro" id="IPR000182">
    <property type="entry name" value="GNAT_dom"/>
</dbReference>
<dbReference type="InterPro" id="IPR016181">
    <property type="entry name" value="Acyl_CoA_acyltransferase"/>
</dbReference>
<keyword evidence="2" id="KW-0012">Acyltransferase</keyword>
<dbReference type="CDD" id="cd04301">
    <property type="entry name" value="NAT_SF"/>
    <property type="match status" value="1"/>
</dbReference>
<keyword evidence="2" id="KW-0808">Transferase</keyword>
<name>A0ABU0IQ19_9CAUL</name>
<dbReference type="Gene3D" id="3.40.630.30">
    <property type="match status" value="1"/>
</dbReference>
<organism evidence="2 3">
    <name type="scientific">Caulobacter ginsengisoli</name>
    <dbReference type="NCBI Taxonomy" id="400775"/>
    <lineage>
        <taxon>Bacteria</taxon>
        <taxon>Pseudomonadati</taxon>
        <taxon>Pseudomonadota</taxon>
        <taxon>Alphaproteobacteria</taxon>
        <taxon>Caulobacterales</taxon>
        <taxon>Caulobacteraceae</taxon>
        <taxon>Caulobacter</taxon>
    </lineage>
</organism>
<dbReference type="PANTHER" id="PTHR43072">
    <property type="entry name" value="N-ACETYLTRANSFERASE"/>
    <property type="match status" value="1"/>
</dbReference>
<dbReference type="SUPFAM" id="SSF55729">
    <property type="entry name" value="Acyl-CoA N-acyltransferases (Nat)"/>
    <property type="match status" value="1"/>
</dbReference>
<proteinExistence type="predicted"/>
<reference evidence="2 3" key="1">
    <citation type="submission" date="2023-07" db="EMBL/GenBank/DDBJ databases">
        <title>Genomic Encyclopedia of Type Strains, Phase IV (KMG-IV): sequencing the most valuable type-strain genomes for metagenomic binning, comparative biology and taxonomic classification.</title>
        <authorList>
            <person name="Goeker M."/>
        </authorList>
    </citation>
    <scope>NUCLEOTIDE SEQUENCE [LARGE SCALE GENOMIC DNA]</scope>
    <source>
        <strain evidence="2 3">DSM 18695</strain>
    </source>
</reference>
<dbReference type="PROSITE" id="PS51186">
    <property type="entry name" value="GNAT"/>
    <property type="match status" value="1"/>
</dbReference>
<evidence type="ECO:0000259" key="1">
    <source>
        <dbReference type="PROSITE" id="PS51186"/>
    </source>
</evidence>
<dbReference type="EMBL" id="JAUSVS010000002">
    <property type="protein sequence ID" value="MDQ0463471.1"/>
    <property type="molecule type" value="Genomic_DNA"/>
</dbReference>
<sequence>MTLVRAATPQDAGALAAIYGHACLHGFGTFEEAAPTPEEMAGRMAAIQARGLPYLVAEVEGEVLAMAYAGPFRPRAAYRYSVEDSVYVSPRAQGQGLGRLVLSAVIDHCEGMALRQMMAVIGDSENLGSIRLHESLGFVRQGVMRSVGYKHGRWLDIVMMQRPLNSGDASPPDAGGLQLSGF</sequence>
<comment type="caution">
    <text evidence="2">The sequence shown here is derived from an EMBL/GenBank/DDBJ whole genome shotgun (WGS) entry which is preliminary data.</text>
</comment>